<organism evidence="1 2">
    <name type="scientific">Aequoribacter fuscus</name>
    <dbReference type="NCBI Taxonomy" id="2518989"/>
    <lineage>
        <taxon>Bacteria</taxon>
        <taxon>Pseudomonadati</taxon>
        <taxon>Pseudomonadota</taxon>
        <taxon>Gammaproteobacteria</taxon>
        <taxon>Cellvibrionales</taxon>
        <taxon>Halieaceae</taxon>
        <taxon>Aequoribacter</taxon>
    </lineage>
</organism>
<dbReference type="eggNOG" id="COG0405">
    <property type="taxonomic scope" value="Bacteria"/>
</dbReference>
<dbReference type="PANTHER" id="PTHR43881">
    <property type="entry name" value="GAMMA-GLUTAMYLTRANSPEPTIDASE (AFU_ORTHOLOGUE AFUA_4G13580)"/>
    <property type="match status" value="1"/>
</dbReference>
<feature type="non-terminal residue" evidence="1">
    <location>
        <position position="106"/>
    </location>
</feature>
<name>F3KZG3_9GAMM</name>
<dbReference type="EMBL" id="AEIG01000013">
    <property type="protein sequence ID" value="EGG30510.1"/>
    <property type="molecule type" value="Genomic_DNA"/>
</dbReference>
<sequence>MSSCTQFVRLNRQTEALVMRTIFLLVAFILSANAVAQELGSGGRPVGPEYSRSPVYGKNGMAATAQPLASQVALDILKEGGSAVDAAIAANAALGLMEPTGNGIGG</sequence>
<dbReference type="Proteomes" id="UP000005615">
    <property type="component" value="Unassembled WGS sequence"/>
</dbReference>
<proteinExistence type="predicted"/>
<evidence type="ECO:0000313" key="1">
    <source>
        <dbReference type="EMBL" id="EGG30510.1"/>
    </source>
</evidence>
<dbReference type="InterPro" id="IPR029055">
    <property type="entry name" value="Ntn_hydrolases_N"/>
</dbReference>
<protein>
    <submittedName>
        <fullName evidence="1">Gamma-glutamyltranspeptidase</fullName>
    </submittedName>
</protein>
<reference evidence="1 2" key="1">
    <citation type="journal article" date="2011" name="J. Bacteriol.">
        <title>Genome sequence of strain IMCC3088, a proteorhodopsin-containing marine bacterium belonging to the OM60/NOR5 clade.</title>
        <authorList>
            <person name="Jang Y."/>
            <person name="Oh H.M."/>
            <person name="Kang I."/>
            <person name="Lee K."/>
            <person name="Yang S.J."/>
            <person name="Cho J.C."/>
        </authorList>
    </citation>
    <scope>NUCLEOTIDE SEQUENCE [LARGE SCALE GENOMIC DNA]</scope>
    <source>
        <strain evidence="1 2">IMCC3088</strain>
    </source>
</reference>
<dbReference type="PANTHER" id="PTHR43881:SF1">
    <property type="entry name" value="GAMMA-GLUTAMYLTRANSPEPTIDASE (AFU_ORTHOLOGUE AFUA_4G13580)"/>
    <property type="match status" value="1"/>
</dbReference>
<dbReference type="InterPro" id="IPR052896">
    <property type="entry name" value="GGT-like_enzyme"/>
</dbReference>
<comment type="caution">
    <text evidence="1">The sequence shown here is derived from an EMBL/GenBank/DDBJ whole genome shotgun (WGS) entry which is preliminary data.</text>
</comment>
<evidence type="ECO:0000313" key="2">
    <source>
        <dbReference type="Proteomes" id="UP000005615"/>
    </source>
</evidence>
<dbReference type="Pfam" id="PF01019">
    <property type="entry name" value="G_glu_transpept"/>
    <property type="match status" value="1"/>
</dbReference>
<dbReference type="MEROPS" id="T03.025"/>
<gene>
    <name evidence="1" type="ORF">IMCC3088_355</name>
</gene>
<dbReference type="AlphaFoldDB" id="F3KZG3"/>
<keyword evidence="2" id="KW-1185">Reference proteome</keyword>
<dbReference type="STRING" id="2518989.IMCC3088_355"/>
<accession>F3KZG3</accession>
<dbReference type="SUPFAM" id="SSF56235">
    <property type="entry name" value="N-terminal nucleophile aminohydrolases (Ntn hydrolases)"/>
    <property type="match status" value="1"/>
</dbReference>